<proteinExistence type="predicted"/>
<feature type="region of interest" description="Disordered" evidence="1">
    <location>
        <begin position="1"/>
        <end position="104"/>
    </location>
</feature>
<feature type="compositionally biased region" description="Basic and acidic residues" evidence="1">
    <location>
        <begin position="1"/>
        <end position="11"/>
    </location>
</feature>
<protein>
    <submittedName>
        <fullName evidence="2">Uncharacterized protein</fullName>
    </submittedName>
</protein>
<reference evidence="2" key="1">
    <citation type="journal article" date="2014" name="Int. J. Syst. Evol. Microbiol.">
        <title>Complete genome sequence of Corynebacterium casei LMG S-19264T (=DSM 44701T), isolated from a smear-ripened cheese.</title>
        <authorList>
            <consortium name="US DOE Joint Genome Institute (JGI-PGF)"/>
            <person name="Walter F."/>
            <person name="Albersmeier A."/>
            <person name="Kalinowski J."/>
            <person name="Ruckert C."/>
        </authorList>
    </citation>
    <scope>NUCLEOTIDE SEQUENCE</scope>
    <source>
        <strain evidence="2">JCM 4988</strain>
    </source>
</reference>
<feature type="compositionally biased region" description="Gly residues" evidence="1">
    <location>
        <begin position="94"/>
        <end position="104"/>
    </location>
</feature>
<feature type="compositionally biased region" description="Basic and acidic residues" evidence="1">
    <location>
        <begin position="24"/>
        <end position="33"/>
    </location>
</feature>
<name>A0A918PXD3_9ACTN</name>
<organism evidence="2 3">
    <name type="scientific">Streptomyces inusitatus</name>
    <dbReference type="NCBI Taxonomy" id="68221"/>
    <lineage>
        <taxon>Bacteria</taxon>
        <taxon>Bacillati</taxon>
        <taxon>Actinomycetota</taxon>
        <taxon>Actinomycetes</taxon>
        <taxon>Kitasatosporales</taxon>
        <taxon>Streptomycetaceae</taxon>
        <taxon>Streptomyces</taxon>
    </lineage>
</organism>
<evidence type="ECO:0000313" key="2">
    <source>
        <dbReference type="EMBL" id="GGZ24226.1"/>
    </source>
</evidence>
<evidence type="ECO:0000313" key="3">
    <source>
        <dbReference type="Proteomes" id="UP000630936"/>
    </source>
</evidence>
<dbReference type="Proteomes" id="UP000630936">
    <property type="component" value="Unassembled WGS sequence"/>
</dbReference>
<sequence length="104" mass="11020">MKARVGERDSHGGTGVPGAAGRAGGREAREEPTRWGAPWPPPGPARAVRLGPCPQGTEAIGERRRHRGFPRLRREHSVPEGPEGGREERARQGTAGGRGFEGVG</sequence>
<gene>
    <name evidence="2" type="ORF">GCM10010387_16950</name>
</gene>
<reference evidence="2" key="2">
    <citation type="submission" date="2020-09" db="EMBL/GenBank/DDBJ databases">
        <authorList>
            <person name="Sun Q."/>
            <person name="Ohkuma M."/>
        </authorList>
    </citation>
    <scope>NUCLEOTIDE SEQUENCE</scope>
    <source>
        <strain evidence="2">JCM 4988</strain>
    </source>
</reference>
<dbReference type="AlphaFoldDB" id="A0A918PXD3"/>
<feature type="compositionally biased region" description="Gly residues" evidence="1">
    <location>
        <begin position="12"/>
        <end position="23"/>
    </location>
</feature>
<accession>A0A918PXD3</accession>
<evidence type="ECO:0000256" key="1">
    <source>
        <dbReference type="SAM" id="MobiDB-lite"/>
    </source>
</evidence>
<keyword evidence="3" id="KW-1185">Reference proteome</keyword>
<dbReference type="EMBL" id="BMWG01000003">
    <property type="protein sequence ID" value="GGZ24226.1"/>
    <property type="molecule type" value="Genomic_DNA"/>
</dbReference>
<feature type="compositionally biased region" description="Basic and acidic residues" evidence="1">
    <location>
        <begin position="75"/>
        <end position="91"/>
    </location>
</feature>
<comment type="caution">
    <text evidence="2">The sequence shown here is derived from an EMBL/GenBank/DDBJ whole genome shotgun (WGS) entry which is preliminary data.</text>
</comment>
<feature type="compositionally biased region" description="Basic residues" evidence="1">
    <location>
        <begin position="63"/>
        <end position="74"/>
    </location>
</feature>